<proteinExistence type="predicted"/>
<evidence type="ECO:0000313" key="1">
    <source>
        <dbReference type="EMBL" id="CAF1148566.1"/>
    </source>
</evidence>
<accession>A0A814SIF5</accession>
<gene>
    <name evidence="2" type="ORF">BYL167_LOCUS17456</name>
    <name evidence="1" type="ORF">CJN711_LOCUS9409</name>
</gene>
<protein>
    <submittedName>
        <fullName evidence="1">Uncharacterized protein</fullName>
    </submittedName>
</protein>
<evidence type="ECO:0000313" key="3">
    <source>
        <dbReference type="Proteomes" id="UP000663855"/>
    </source>
</evidence>
<comment type="caution">
    <text evidence="1">The sequence shown here is derived from an EMBL/GenBank/DDBJ whole genome shotgun (WGS) entry which is preliminary data.</text>
</comment>
<dbReference type="EMBL" id="CAJNOV010003637">
    <property type="protein sequence ID" value="CAF1148566.1"/>
    <property type="molecule type" value="Genomic_DNA"/>
</dbReference>
<evidence type="ECO:0000313" key="2">
    <source>
        <dbReference type="EMBL" id="CAF4069941.1"/>
    </source>
</evidence>
<dbReference type="Proteomes" id="UP000663855">
    <property type="component" value="Unassembled WGS sequence"/>
</dbReference>
<organism evidence="1 3">
    <name type="scientific">Rotaria magnacalcarata</name>
    <dbReference type="NCBI Taxonomy" id="392030"/>
    <lineage>
        <taxon>Eukaryota</taxon>
        <taxon>Metazoa</taxon>
        <taxon>Spiralia</taxon>
        <taxon>Gnathifera</taxon>
        <taxon>Rotifera</taxon>
        <taxon>Eurotatoria</taxon>
        <taxon>Bdelloidea</taxon>
        <taxon>Philodinida</taxon>
        <taxon>Philodinidae</taxon>
        <taxon>Rotaria</taxon>
    </lineage>
</organism>
<name>A0A814SIF5_9BILA</name>
<dbReference type="AlphaFoldDB" id="A0A814SIF5"/>
<dbReference type="Proteomes" id="UP000681967">
    <property type="component" value="Unassembled WGS sequence"/>
</dbReference>
<dbReference type="EMBL" id="CAJOBH010006919">
    <property type="protein sequence ID" value="CAF4069941.1"/>
    <property type="molecule type" value="Genomic_DNA"/>
</dbReference>
<reference evidence="1" key="1">
    <citation type="submission" date="2021-02" db="EMBL/GenBank/DDBJ databases">
        <authorList>
            <person name="Nowell W R."/>
        </authorList>
    </citation>
    <scope>NUCLEOTIDE SEQUENCE</scope>
</reference>
<sequence length="329" mass="38437">MTLSCTEFRAENDDNLAECKEQHDNYKQNQYGIKFRYFNHLKIEEALKNSKQFCQALSMVEDLIDNDNLCCYYSYVCNAELRFKNIFNFEEAKTVIGKTRMFIVNLCNLIEFIIGVLPNEYSIFRGDPIVTSHYRDHIMIDKTVIDGFCVNQTDSTARFHMEVFFVFSKILHELGHALSYHCARVYLTNEKDINKKFETPKTHCLQGESGNAIERLLFGSVIDAPGRMQDDKYIIQYLILPDGRISAVIDEIWISSFVNDALNMHKLKTIDSIEPIPFKFLTKNLKRKLECESKYFQTKRTCSKLKILDPDWSDSDDIEYQLTYTTVKV</sequence>